<reference evidence="2" key="1">
    <citation type="journal article" date="2020" name="IMA Fungus">
        <title>The 256 kb mitochondrial genome of Clavaria fumosa is the largest among phylum Basidiomycota and is rich in introns and intronic ORFs.</title>
        <authorList>
            <person name="Wang X."/>
            <person name="Wang Y."/>
            <person name="Yao W."/>
            <person name="Shen J."/>
            <person name="Chen M."/>
            <person name="Gao M."/>
            <person name="Ren J."/>
            <person name="Li Q."/>
            <person name="Liu N."/>
        </authorList>
    </citation>
    <scope>NUCLEOTIDE SEQUENCE</scope>
</reference>
<evidence type="ECO:0000313" key="2">
    <source>
        <dbReference type="EMBL" id="QPZ51093.1"/>
    </source>
</evidence>
<proteinExistence type="predicted"/>
<keyword evidence="1" id="KW-0472">Membrane</keyword>
<feature type="transmembrane region" description="Helical" evidence="1">
    <location>
        <begin position="64"/>
        <end position="81"/>
    </location>
</feature>
<feature type="transmembrane region" description="Helical" evidence="1">
    <location>
        <begin position="34"/>
        <end position="52"/>
    </location>
</feature>
<name>A0A7T3PCR1_9AGAR</name>
<protein>
    <submittedName>
        <fullName evidence="2">Uncharacterized protein</fullName>
    </submittedName>
</protein>
<keyword evidence="2" id="KW-0496">Mitochondrion</keyword>
<organism evidence="2">
    <name type="scientific">Clavaria fumosa</name>
    <dbReference type="NCBI Taxonomy" id="264083"/>
    <lineage>
        <taxon>Eukaryota</taxon>
        <taxon>Fungi</taxon>
        <taxon>Dikarya</taxon>
        <taxon>Basidiomycota</taxon>
        <taxon>Agaricomycotina</taxon>
        <taxon>Agaricomycetes</taxon>
        <taxon>Agaricomycetidae</taxon>
        <taxon>Agaricales</taxon>
        <taxon>Clavariineae</taxon>
        <taxon>Clavariaceae</taxon>
        <taxon>Clavaria</taxon>
    </lineage>
</organism>
<keyword evidence="1" id="KW-1133">Transmembrane helix</keyword>
<gene>
    <name evidence="2" type="primary">orf126</name>
</gene>
<dbReference type="RefSeq" id="YP_010130191.1">
    <property type="nucleotide sequence ID" value="NC_056336.1"/>
</dbReference>
<dbReference type="AlphaFoldDB" id="A0A7T3PCR1"/>
<dbReference type="EMBL" id="MT114157">
    <property type="protein sequence ID" value="QPZ51093.1"/>
    <property type="molecule type" value="Genomic_DNA"/>
</dbReference>
<accession>A0A7T3PCR1</accession>
<evidence type="ECO:0000256" key="1">
    <source>
        <dbReference type="SAM" id="Phobius"/>
    </source>
</evidence>
<sequence>MNNFINYITNSVKNITIENIKKLLNIIYVFLKKYIIIIVITKILTLFLTLLYENIIHYLLLFKIYLNEYCLSLPFILIYYYDPYHTAQEEINKTINSFIGKFLFSMPSLESISSIFNIEENIESIS</sequence>
<geneLocation type="mitochondrion" evidence="2"/>
<keyword evidence="1" id="KW-0812">Transmembrane</keyword>
<dbReference type="GeneID" id="65338504"/>